<proteinExistence type="predicted"/>
<keyword evidence="3" id="KW-1185">Reference proteome</keyword>
<gene>
    <name evidence="2" type="ORF">SAMN05421630_110178</name>
</gene>
<dbReference type="PANTHER" id="PTHR30121:SF11">
    <property type="entry name" value="AAA+ ATPASE DOMAIN-CONTAINING PROTEIN"/>
    <property type="match status" value="1"/>
</dbReference>
<dbReference type="PANTHER" id="PTHR30121">
    <property type="entry name" value="UNCHARACTERIZED PROTEIN YJGR-RELATED"/>
    <property type="match status" value="1"/>
</dbReference>
<evidence type="ECO:0000313" key="2">
    <source>
        <dbReference type="EMBL" id="SDD60697.1"/>
    </source>
</evidence>
<dbReference type="SUPFAM" id="SSF52540">
    <property type="entry name" value="P-loop containing nucleoside triphosphate hydrolases"/>
    <property type="match status" value="1"/>
</dbReference>
<feature type="region of interest" description="Disordered" evidence="1">
    <location>
        <begin position="459"/>
        <end position="489"/>
    </location>
</feature>
<evidence type="ECO:0000313" key="3">
    <source>
        <dbReference type="Proteomes" id="UP000199494"/>
    </source>
</evidence>
<dbReference type="Gene3D" id="3.40.50.300">
    <property type="entry name" value="P-loop containing nucleotide triphosphate hydrolases"/>
    <property type="match status" value="2"/>
</dbReference>
<protein>
    <submittedName>
        <fullName evidence="2">Uncharacterized protein</fullName>
    </submittedName>
</protein>
<feature type="compositionally biased region" description="Basic residues" evidence="1">
    <location>
        <begin position="469"/>
        <end position="481"/>
    </location>
</feature>
<dbReference type="CDD" id="cd01127">
    <property type="entry name" value="TrwB_TraG_TraD_VirD4"/>
    <property type="match status" value="1"/>
</dbReference>
<dbReference type="Proteomes" id="UP000199494">
    <property type="component" value="Unassembled WGS sequence"/>
</dbReference>
<sequence>MATPAVCPRPSTPPAACSSPPWEELSLPATPKSASDSAATGPPRLTLRPAGDRRRRTPKPLGITDAGPARRVVLPVVDARHHLHIAGTTGKGKSTELLHLALADIEAGRGIAVIEPRGDLIRDLLDRMPHDAGQRLVLIDPDEEIAPAALNVLDPAGLGGETVAEHLVSTLHRLYSSWWGPRVEDTLRAATYTLTGRPGSTLADIPLLLTNSRFRTEATRRIRREDPTGIGAFWNAYDKLTPSAAAQQAGPVLSKLRAVTVRRFVADLYGTATSSFDPADVLDGGILLARLPKGELGEDSARLVGSLLVASLWQAAIGRSHQPEHTRADATILIDEAQNFLNLPTPLGDALAESRGYHVGWVLAHQHLDQLTPSLARALDANARNKLFFGVSPDDARHLAAHIGPHLNAGDLTRLARYQAACRLSVDNRDTTGFTLRTIAPPPVINGRGDELRAAARAHGIDRATRDRARSRRTFATRAPHHSTDLDLD</sequence>
<accession>A0A1G6W655</accession>
<dbReference type="InterPro" id="IPR027417">
    <property type="entry name" value="P-loop_NTPase"/>
</dbReference>
<dbReference type="InterPro" id="IPR051162">
    <property type="entry name" value="T4SS_component"/>
</dbReference>
<feature type="compositionally biased region" description="Basic and acidic residues" evidence="1">
    <location>
        <begin position="459"/>
        <end position="468"/>
    </location>
</feature>
<organism evidence="2 3">
    <name type="scientific">Prauserella marina</name>
    <dbReference type="NCBI Taxonomy" id="530584"/>
    <lineage>
        <taxon>Bacteria</taxon>
        <taxon>Bacillati</taxon>
        <taxon>Actinomycetota</taxon>
        <taxon>Actinomycetes</taxon>
        <taxon>Pseudonocardiales</taxon>
        <taxon>Pseudonocardiaceae</taxon>
        <taxon>Prauserella</taxon>
    </lineage>
</organism>
<dbReference type="STRING" id="530584.SAMN05421630_110178"/>
<dbReference type="AlphaFoldDB" id="A0A1G6W655"/>
<feature type="region of interest" description="Disordered" evidence="1">
    <location>
        <begin position="1"/>
        <end position="66"/>
    </location>
</feature>
<reference evidence="2 3" key="1">
    <citation type="submission" date="2016-10" db="EMBL/GenBank/DDBJ databases">
        <authorList>
            <person name="de Groot N.N."/>
        </authorList>
    </citation>
    <scope>NUCLEOTIDE SEQUENCE [LARGE SCALE GENOMIC DNA]</scope>
    <source>
        <strain evidence="2 3">CGMCC 4.5506</strain>
    </source>
</reference>
<name>A0A1G6W655_9PSEU</name>
<dbReference type="EMBL" id="FMZE01000010">
    <property type="protein sequence ID" value="SDD60697.1"/>
    <property type="molecule type" value="Genomic_DNA"/>
</dbReference>
<evidence type="ECO:0000256" key="1">
    <source>
        <dbReference type="SAM" id="MobiDB-lite"/>
    </source>
</evidence>